<keyword evidence="2" id="KW-0378">Hydrolase</keyword>
<keyword evidence="3" id="KW-1185">Reference proteome</keyword>
<evidence type="ECO:0000313" key="3">
    <source>
        <dbReference type="Proteomes" id="UP000642094"/>
    </source>
</evidence>
<dbReference type="GO" id="GO:0016787">
    <property type="term" value="F:hydrolase activity"/>
    <property type="evidence" value="ECO:0007669"/>
    <property type="project" value="UniProtKB-KW"/>
</dbReference>
<evidence type="ECO:0000259" key="1">
    <source>
        <dbReference type="Pfam" id="PF12146"/>
    </source>
</evidence>
<comment type="caution">
    <text evidence="2">The sequence shown here is derived from an EMBL/GenBank/DDBJ whole genome shotgun (WGS) entry which is preliminary data.</text>
</comment>
<dbReference type="EMBL" id="JACJQB010000004">
    <property type="protein sequence ID" value="MBD2187340.1"/>
    <property type="molecule type" value="Genomic_DNA"/>
</dbReference>
<dbReference type="InterPro" id="IPR022742">
    <property type="entry name" value="Hydrolase_4"/>
</dbReference>
<dbReference type="SUPFAM" id="SSF53474">
    <property type="entry name" value="alpha/beta-Hydrolases"/>
    <property type="match status" value="1"/>
</dbReference>
<evidence type="ECO:0000313" key="2">
    <source>
        <dbReference type="EMBL" id="MBD2187340.1"/>
    </source>
</evidence>
<feature type="domain" description="Serine aminopeptidase S33" evidence="1">
    <location>
        <begin position="7"/>
        <end position="256"/>
    </location>
</feature>
<proteinExistence type="predicted"/>
<reference evidence="2 3" key="1">
    <citation type="journal article" date="2020" name="ISME J.">
        <title>Comparative genomics reveals insights into cyanobacterial evolution and habitat adaptation.</title>
        <authorList>
            <person name="Chen M.Y."/>
            <person name="Teng W.K."/>
            <person name="Zhao L."/>
            <person name="Hu C.X."/>
            <person name="Zhou Y.K."/>
            <person name="Han B.P."/>
            <person name="Song L.R."/>
            <person name="Shu W.S."/>
        </authorList>
    </citation>
    <scope>NUCLEOTIDE SEQUENCE [LARGE SCALE GENOMIC DNA]</scope>
    <source>
        <strain evidence="2 3">FACHB-723</strain>
    </source>
</reference>
<dbReference type="Pfam" id="PF12146">
    <property type="entry name" value="Hydrolase_4"/>
    <property type="match status" value="1"/>
</dbReference>
<dbReference type="Proteomes" id="UP000642094">
    <property type="component" value="Unassembled WGS sequence"/>
</dbReference>
<organism evidence="2 3">
    <name type="scientific">Pseudanabaena mucicola FACHB-723</name>
    <dbReference type="NCBI Taxonomy" id="2692860"/>
    <lineage>
        <taxon>Bacteria</taxon>
        <taxon>Bacillati</taxon>
        <taxon>Cyanobacteriota</taxon>
        <taxon>Cyanophyceae</taxon>
        <taxon>Pseudanabaenales</taxon>
        <taxon>Pseudanabaenaceae</taxon>
        <taxon>Pseudanabaena</taxon>
    </lineage>
</organism>
<dbReference type="InterPro" id="IPR050266">
    <property type="entry name" value="AB_hydrolase_sf"/>
</dbReference>
<accession>A0ABR7ZV20</accession>
<dbReference type="Gene3D" id="3.40.50.1820">
    <property type="entry name" value="alpha/beta hydrolase"/>
    <property type="match status" value="1"/>
</dbReference>
<dbReference type="RefSeq" id="WP_190402215.1">
    <property type="nucleotide sequence ID" value="NZ_JACJQB010000004.1"/>
</dbReference>
<dbReference type="PANTHER" id="PTHR43798">
    <property type="entry name" value="MONOACYLGLYCEROL LIPASE"/>
    <property type="match status" value="1"/>
</dbReference>
<dbReference type="InterPro" id="IPR029058">
    <property type="entry name" value="AB_hydrolase_fold"/>
</dbReference>
<gene>
    <name evidence="2" type="ORF">H6F41_04165</name>
</gene>
<sequence length="279" mass="31026">MSCDSKFKVLCLHGHPGNSAAMQIFVKHFQSQGIEAVAIDLRGYGNHRTNADFAMSDHIQDIWQVLSNESAHDLTDYLILGWSLGGILAIETALRDGAISDGLAQNIRIVGLVLIATAAKPRSNLPKIAWWEYANLAIAVALHRLIPQQNWHIELFGKRSLIKYLIQQHHRAAYDQIAFTGAKAYVQTSGYAQRALAKALRQGYDRTANLGKIAIPCLAIAAAEDRHITAASTEETAQLLPNCEFICYPNTAHLLPWEICDRILTDISQWCDRQGWISK</sequence>
<name>A0ABR7ZV20_9CYAN</name>
<protein>
    <submittedName>
        <fullName evidence="2">Alpha/beta hydrolase</fullName>
    </submittedName>
</protein>